<evidence type="ECO:0000256" key="10">
    <source>
        <dbReference type="ARBA" id="ARBA00022833"/>
    </source>
</evidence>
<dbReference type="FunFam" id="3.40.630.10:FF:000042">
    <property type="entry name" value="Peptide hydrolase"/>
    <property type="match status" value="1"/>
</dbReference>
<keyword evidence="7 14" id="KW-0479">Metal-binding</keyword>
<dbReference type="PANTHER" id="PTHR12147">
    <property type="entry name" value="METALLOPEPTIDASE M28 FAMILY MEMBER"/>
    <property type="match status" value="1"/>
</dbReference>
<comment type="similarity">
    <text evidence="13">Belongs to the peptidase M28 family. M28E subfamily.</text>
</comment>
<dbReference type="InterPro" id="IPR045175">
    <property type="entry name" value="M28_fam"/>
</dbReference>
<feature type="domain" description="Peptidase M28" evidence="15">
    <location>
        <begin position="159"/>
        <end position="366"/>
    </location>
</feature>
<dbReference type="Proteomes" id="UP000327118">
    <property type="component" value="Unassembled WGS sequence"/>
</dbReference>
<keyword evidence="6 14" id="KW-0645">Protease</keyword>
<evidence type="ECO:0000256" key="1">
    <source>
        <dbReference type="ARBA" id="ARBA00001947"/>
    </source>
</evidence>
<evidence type="ECO:0000256" key="7">
    <source>
        <dbReference type="ARBA" id="ARBA00022723"/>
    </source>
</evidence>
<dbReference type="Gene3D" id="3.40.630.10">
    <property type="entry name" value="Zn peptidases"/>
    <property type="match status" value="1"/>
</dbReference>
<sequence>MRLLPCLATLAATASALTIGDHVPSEGLYILELGPGETKVVTEAEKWALKADGKRFFDITDQATGSQFASSKHLKLAVTYPDSVHHNETVHNLIESLDKKNFQSVLQPFTEFHNRFYNSEYGKNSSEWLQGKIQEVVAASQAKGVTVTPFKHSFAQSSIIVTVPGKSEQAIVVGTHQDSINQTAPATGRAPGADDNGSGVVASLEVLRVLLTDEKVAASQAPNTVEFHFYAAEEVGLLGSQDIFRQYAEKGRDVKGMLQLDMTGYIDGTTKAGKPELIGVYTDYVDQNLTQFLKTIIRAYCTIPYTESKCGYACSDHASATKYGYPSSHAFESEDSDSSPYIHTANDTIDTVNFDHVLQHARLALGFAYELAFADTL</sequence>
<evidence type="ECO:0000256" key="9">
    <source>
        <dbReference type="ARBA" id="ARBA00022801"/>
    </source>
</evidence>
<evidence type="ECO:0000256" key="6">
    <source>
        <dbReference type="ARBA" id="ARBA00022670"/>
    </source>
</evidence>
<dbReference type="CDD" id="cd03879">
    <property type="entry name" value="M28_AAP"/>
    <property type="match status" value="1"/>
</dbReference>
<gene>
    <name evidence="16" type="ORF">BDV28DRAFT_114612</name>
</gene>
<keyword evidence="4 16" id="KW-0031">Aminopeptidase</keyword>
<evidence type="ECO:0000256" key="8">
    <source>
        <dbReference type="ARBA" id="ARBA00022729"/>
    </source>
</evidence>
<organism evidence="16 17">
    <name type="scientific">Aspergillus coremiiformis</name>
    <dbReference type="NCBI Taxonomy" id="138285"/>
    <lineage>
        <taxon>Eukaryota</taxon>
        <taxon>Fungi</taxon>
        <taxon>Dikarya</taxon>
        <taxon>Ascomycota</taxon>
        <taxon>Pezizomycotina</taxon>
        <taxon>Eurotiomycetes</taxon>
        <taxon>Eurotiomycetidae</taxon>
        <taxon>Eurotiales</taxon>
        <taxon>Aspergillaceae</taxon>
        <taxon>Aspergillus</taxon>
        <taxon>Aspergillus subgen. Circumdati</taxon>
    </lineage>
</organism>
<keyword evidence="8 14" id="KW-0732">Signal</keyword>
<dbReference type="EC" id="3.4.-.-" evidence="14"/>
<evidence type="ECO:0000313" key="17">
    <source>
        <dbReference type="Proteomes" id="UP000327118"/>
    </source>
</evidence>
<evidence type="ECO:0000256" key="3">
    <source>
        <dbReference type="ARBA" id="ARBA00011245"/>
    </source>
</evidence>
<evidence type="ECO:0000256" key="14">
    <source>
        <dbReference type="RuleBase" id="RU361240"/>
    </source>
</evidence>
<keyword evidence="5" id="KW-0964">Secreted</keyword>
<dbReference type="PANTHER" id="PTHR12147:SF56">
    <property type="entry name" value="AMINOPEPTIDASE YDR415C-RELATED"/>
    <property type="match status" value="1"/>
</dbReference>
<dbReference type="GO" id="GO:0006508">
    <property type="term" value="P:proteolysis"/>
    <property type="evidence" value="ECO:0007669"/>
    <property type="project" value="UniProtKB-KW"/>
</dbReference>
<evidence type="ECO:0000256" key="11">
    <source>
        <dbReference type="ARBA" id="ARBA00023145"/>
    </source>
</evidence>
<dbReference type="EMBL" id="ML739108">
    <property type="protein sequence ID" value="KAE8353081.1"/>
    <property type="molecule type" value="Genomic_DNA"/>
</dbReference>
<dbReference type="OrthoDB" id="2214at2759"/>
<keyword evidence="10 14" id="KW-0862">Zinc</keyword>
<evidence type="ECO:0000259" key="15">
    <source>
        <dbReference type="Pfam" id="PF04389"/>
    </source>
</evidence>
<comment type="subcellular location">
    <subcellularLocation>
        <location evidence="2">Secreted</location>
    </subcellularLocation>
</comment>
<evidence type="ECO:0000256" key="12">
    <source>
        <dbReference type="ARBA" id="ARBA00023157"/>
    </source>
</evidence>
<dbReference type="GO" id="GO:0008235">
    <property type="term" value="F:metalloexopeptidase activity"/>
    <property type="evidence" value="ECO:0007669"/>
    <property type="project" value="InterPro"/>
</dbReference>
<reference evidence="17" key="1">
    <citation type="submission" date="2019-04" db="EMBL/GenBank/DDBJ databases">
        <title>Friends and foes A comparative genomics studyof 23 Aspergillus species from section Flavi.</title>
        <authorList>
            <consortium name="DOE Joint Genome Institute"/>
            <person name="Kjaerbolling I."/>
            <person name="Vesth T."/>
            <person name="Frisvad J.C."/>
            <person name="Nybo J.L."/>
            <person name="Theobald S."/>
            <person name="Kildgaard S."/>
            <person name="Isbrandt T."/>
            <person name="Kuo A."/>
            <person name="Sato A."/>
            <person name="Lyhne E.K."/>
            <person name="Kogle M.E."/>
            <person name="Wiebenga A."/>
            <person name="Kun R.S."/>
            <person name="Lubbers R.J."/>
            <person name="Makela M.R."/>
            <person name="Barry K."/>
            <person name="Chovatia M."/>
            <person name="Clum A."/>
            <person name="Daum C."/>
            <person name="Haridas S."/>
            <person name="He G."/>
            <person name="LaButti K."/>
            <person name="Lipzen A."/>
            <person name="Mondo S."/>
            <person name="Riley R."/>
            <person name="Salamov A."/>
            <person name="Simmons B.A."/>
            <person name="Magnuson J.K."/>
            <person name="Henrissat B."/>
            <person name="Mortensen U.H."/>
            <person name="Larsen T.O."/>
            <person name="Devries R.P."/>
            <person name="Grigoriev I.V."/>
            <person name="Machida M."/>
            <person name="Baker S.E."/>
            <person name="Andersen M.R."/>
        </authorList>
    </citation>
    <scope>NUCLEOTIDE SEQUENCE [LARGE SCALE GENOMIC DNA]</scope>
    <source>
        <strain evidence="17">CBS 553.77</strain>
    </source>
</reference>
<dbReference type="SUPFAM" id="SSF53187">
    <property type="entry name" value="Zn-dependent exopeptidases"/>
    <property type="match status" value="1"/>
</dbReference>
<evidence type="ECO:0000256" key="4">
    <source>
        <dbReference type="ARBA" id="ARBA00022438"/>
    </source>
</evidence>
<comment type="cofactor">
    <cofactor evidence="1">
        <name>Zn(2+)</name>
        <dbReference type="ChEBI" id="CHEBI:29105"/>
    </cofactor>
</comment>
<evidence type="ECO:0000313" key="16">
    <source>
        <dbReference type="EMBL" id="KAE8353081.1"/>
    </source>
</evidence>
<dbReference type="GO" id="GO:0005576">
    <property type="term" value="C:extracellular region"/>
    <property type="evidence" value="ECO:0007669"/>
    <property type="project" value="UniProtKB-SubCell"/>
</dbReference>
<evidence type="ECO:0000256" key="5">
    <source>
        <dbReference type="ARBA" id="ARBA00022525"/>
    </source>
</evidence>
<dbReference type="InterPro" id="IPR007484">
    <property type="entry name" value="Peptidase_M28"/>
</dbReference>
<dbReference type="Pfam" id="PF04389">
    <property type="entry name" value="Peptidase_M28"/>
    <property type="match status" value="1"/>
</dbReference>
<keyword evidence="17" id="KW-1185">Reference proteome</keyword>
<keyword evidence="9 14" id="KW-0378">Hydrolase</keyword>
<evidence type="ECO:0000256" key="2">
    <source>
        <dbReference type="ARBA" id="ARBA00004613"/>
    </source>
</evidence>
<name>A0A5N6Z5W8_9EURO</name>
<comment type="subunit">
    <text evidence="3">Monomer.</text>
</comment>
<dbReference type="AlphaFoldDB" id="A0A5N6Z5W8"/>
<keyword evidence="11" id="KW-0865">Zymogen</keyword>
<protein>
    <recommendedName>
        <fullName evidence="14">Peptide hydrolase</fullName>
        <ecNumber evidence="14">3.4.-.-</ecNumber>
    </recommendedName>
</protein>
<accession>A0A5N6Z5W8</accession>
<feature type="signal peptide" evidence="14">
    <location>
        <begin position="1"/>
        <end position="16"/>
    </location>
</feature>
<proteinExistence type="inferred from homology"/>
<evidence type="ECO:0000256" key="13">
    <source>
        <dbReference type="ARBA" id="ARBA00043962"/>
    </source>
</evidence>
<keyword evidence="12" id="KW-1015">Disulfide bond</keyword>
<dbReference type="GO" id="GO:0046872">
    <property type="term" value="F:metal ion binding"/>
    <property type="evidence" value="ECO:0007669"/>
    <property type="project" value="UniProtKB-KW"/>
</dbReference>
<feature type="chain" id="PRO_5025089319" description="Peptide hydrolase" evidence="14">
    <location>
        <begin position="17"/>
        <end position="377"/>
    </location>
</feature>
<dbReference type="GO" id="GO:0004177">
    <property type="term" value="F:aminopeptidase activity"/>
    <property type="evidence" value="ECO:0007669"/>
    <property type="project" value="UniProtKB-KW"/>
</dbReference>